<dbReference type="Proteomes" id="UP000307440">
    <property type="component" value="Unassembled WGS sequence"/>
</dbReference>
<feature type="region of interest" description="Disordered" evidence="1">
    <location>
        <begin position="74"/>
        <end position="254"/>
    </location>
</feature>
<reference evidence="2 3" key="1">
    <citation type="journal article" date="2019" name="Nat. Ecol. Evol.">
        <title>Megaphylogeny resolves global patterns of mushroom evolution.</title>
        <authorList>
            <person name="Varga T."/>
            <person name="Krizsan K."/>
            <person name="Foldi C."/>
            <person name="Dima B."/>
            <person name="Sanchez-Garcia M."/>
            <person name="Sanchez-Ramirez S."/>
            <person name="Szollosi G.J."/>
            <person name="Szarkandi J.G."/>
            <person name="Papp V."/>
            <person name="Albert L."/>
            <person name="Andreopoulos W."/>
            <person name="Angelini C."/>
            <person name="Antonin V."/>
            <person name="Barry K.W."/>
            <person name="Bougher N.L."/>
            <person name="Buchanan P."/>
            <person name="Buyck B."/>
            <person name="Bense V."/>
            <person name="Catcheside P."/>
            <person name="Chovatia M."/>
            <person name="Cooper J."/>
            <person name="Damon W."/>
            <person name="Desjardin D."/>
            <person name="Finy P."/>
            <person name="Geml J."/>
            <person name="Haridas S."/>
            <person name="Hughes K."/>
            <person name="Justo A."/>
            <person name="Karasinski D."/>
            <person name="Kautmanova I."/>
            <person name="Kiss B."/>
            <person name="Kocsube S."/>
            <person name="Kotiranta H."/>
            <person name="LaButti K.M."/>
            <person name="Lechner B.E."/>
            <person name="Liimatainen K."/>
            <person name="Lipzen A."/>
            <person name="Lukacs Z."/>
            <person name="Mihaltcheva S."/>
            <person name="Morgado L.N."/>
            <person name="Niskanen T."/>
            <person name="Noordeloos M.E."/>
            <person name="Ohm R.A."/>
            <person name="Ortiz-Santana B."/>
            <person name="Ovrebo C."/>
            <person name="Racz N."/>
            <person name="Riley R."/>
            <person name="Savchenko A."/>
            <person name="Shiryaev A."/>
            <person name="Soop K."/>
            <person name="Spirin V."/>
            <person name="Szebenyi C."/>
            <person name="Tomsovsky M."/>
            <person name="Tulloss R.E."/>
            <person name="Uehling J."/>
            <person name="Grigoriev I.V."/>
            <person name="Vagvolgyi C."/>
            <person name="Papp T."/>
            <person name="Martin F.M."/>
            <person name="Miettinen O."/>
            <person name="Hibbett D.S."/>
            <person name="Nagy L.G."/>
        </authorList>
    </citation>
    <scope>NUCLEOTIDE SEQUENCE [LARGE SCALE GENOMIC DNA]</scope>
    <source>
        <strain evidence="2 3">CBS 121175</strain>
    </source>
</reference>
<evidence type="ECO:0000256" key="1">
    <source>
        <dbReference type="SAM" id="MobiDB-lite"/>
    </source>
</evidence>
<dbReference type="OrthoDB" id="3251271at2759"/>
<dbReference type="Pfam" id="PF10175">
    <property type="entry name" value="MPP6"/>
    <property type="match status" value="1"/>
</dbReference>
<name>A0A5C3L8N4_COPMA</name>
<keyword evidence="3" id="KW-1185">Reference proteome</keyword>
<proteinExistence type="predicted"/>
<feature type="compositionally biased region" description="Basic residues" evidence="1">
    <location>
        <begin position="224"/>
        <end position="233"/>
    </location>
</feature>
<gene>
    <name evidence="2" type="ORF">FA15DRAFT_583048</name>
</gene>
<dbReference type="STRING" id="230819.A0A5C3L8N4"/>
<sequence length="254" mass="28008">MSNIKGLSNGTLSLKFMQNALRAKQMKEVELQKAEVVDDGQWKVSEAVREAWGLTNSAKAAEVEVHEESYLPFIYSDEAEHTPEKPRGRRVFGKKGEEIATSDVKDEESSPGKSEASEIPSEKGRKIHPRPISISTAGSSGFLRGFDQLQKPNDSAKSARQMLFETGGVGTDLRRPSSGKETTPIEQKIPFVPQGFRKPSGVDEPVSSKNGSQPFGMDSSDKTHVKKPKRRRQVQSEGDDVPKKQKKAKQSNLT</sequence>
<feature type="compositionally biased region" description="Basic residues" evidence="1">
    <location>
        <begin position="244"/>
        <end position="254"/>
    </location>
</feature>
<evidence type="ECO:0000313" key="2">
    <source>
        <dbReference type="EMBL" id="TFK29167.1"/>
    </source>
</evidence>
<protein>
    <submittedName>
        <fullName evidence="2">Uncharacterized protein</fullName>
    </submittedName>
</protein>
<dbReference type="EMBL" id="ML210151">
    <property type="protein sequence ID" value="TFK29167.1"/>
    <property type="molecule type" value="Genomic_DNA"/>
</dbReference>
<feature type="compositionally biased region" description="Basic and acidic residues" evidence="1">
    <location>
        <begin position="94"/>
        <end position="110"/>
    </location>
</feature>
<evidence type="ECO:0000313" key="3">
    <source>
        <dbReference type="Proteomes" id="UP000307440"/>
    </source>
</evidence>
<organism evidence="2 3">
    <name type="scientific">Coprinopsis marcescibilis</name>
    <name type="common">Agaric fungus</name>
    <name type="synonym">Psathyrella marcescibilis</name>
    <dbReference type="NCBI Taxonomy" id="230819"/>
    <lineage>
        <taxon>Eukaryota</taxon>
        <taxon>Fungi</taxon>
        <taxon>Dikarya</taxon>
        <taxon>Basidiomycota</taxon>
        <taxon>Agaricomycotina</taxon>
        <taxon>Agaricomycetes</taxon>
        <taxon>Agaricomycetidae</taxon>
        <taxon>Agaricales</taxon>
        <taxon>Agaricineae</taxon>
        <taxon>Psathyrellaceae</taxon>
        <taxon>Coprinopsis</taxon>
    </lineage>
</organism>
<dbReference type="AlphaFoldDB" id="A0A5C3L8N4"/>
<accession>A0A5C3L8N4</accession>